<accession>G0NMR8</accession>
<comment type="subcellular location">
    <subcellularLocation>
        <location evidence="1">Endomembrane system</location>
    </subcellularLocation>
</comment>
<keyword evidence="8" id="KW-0829">Tyrosine-protein kinase</keyword>
<keyword evidence="12" id="KW-1185">Reference proteome</keyword>
<reference evidence="12" key="1">
    <citation type="submission" date="2011-07" db="EMBL/GenBank/DDBJ databases">
        <authorList>
            <consortium name="Caenorhabditis brenneri Sequencing and Analysis Consortium"/>
            <person name="Wilson R.K."/>
        </authorList>
    </citation>
    <scope>NUCLEOTIDE SEQUENCE [LARGE SCALE GENOMIC DNA]</scope>
    <source>
        <strain evidence="12">PB2801</strain>
    </source>
</reference>
<dbReference type="eggNOG" id="KOG0200">
    <property type="taxonomic scope" value="Eukaryota"/>
</dbReference>
<keyword evidence="3" id="KW-0808">Transferase</keyword>
<dbReference type="InterPro" id="IPR050122">
    <property type="entry name" value="RTK"/>
</dbReference>
<dbReference type="GO" id="GO:0005886">
    <property type="term" value="C:plasma membrane"/>
    <property type="evidence" value="ECO:0007669"/>
    <property type="project" value="TreeGrafter"/>
</dbReference>
<dbReference type="EMBL" id="GL379912">
    <property type="protein sequence ID" value="EGT34369.1"/>
    <property type="molecule type" value="Genomic_DNA"/>
</dbReference>
<dbReference type="GO" id="GO:0012505">
    <property type="term" value="C:endomembrane system"/>
    <property type="evidence" value="ECO:0007669"/>
    <property type="project" value="UniProtKB-SubCell"/>
</dbReference>
<dbReference type="Gene3D" id="1.10.510.10">
    <property type="entry name" value="Transferase(Phosphotransferase) domain 1"/>
    <property type="match status" value="1"/>
</dbReference>
<dbReference type="EC" id="2.7.10.1" evidence="2"/>
<keyword evidence="7" id="KW-0472">Membrane</keyword>
<dbReference type="InterPro" id="IPR001245">
    <property type="entry name" value="Ser-Thr/Tyr_kinase_cat_dom"/>
</dbReference>
<evidence type="ECO:0000256" key="3">
    <source>
        <dbReference type="ARBA" id="ARBA00022679"/>
    </source>
</evidence>
<dbReference type="SUPFAM" id="SSF56112">
    <property type="entry name" value="Protein kinase-like (PK-like)"/>
    <property type="match status" value="1"/>
</dbReference>
<dbReference type="HOGENOM" id="CLU_1152608_0_0_1"/>
<dbReference type="FunFam" id="1.10.510.10:FF:001512">
    <property type="entry name" value="Receptor tyrosine-protein kinase erbB-2"/>
    <property type="match status" value="1"/>
</dbReference>
<keyword evidence="6" id="KW-0067">ATP-binding</keyword>
<organism evidence="12">
    <name type="scientific">Caenorhabditis brenneri</name>
    <name type="common">Nematode worm</name>
    <dbReference type="NCBI Taxonomy" id="135651"/>
    <lineage>
        <taxon>Eukaryota</taxon>
        <taxon>Metazoa</taxon>
        <taxon>Ecdysozoa</taxon>
        <taxon>Nematoda</taxon>
        <taxon>Chromadorea</taxon>
        <taxon>Rhabditida</taxon>
        <taxon>Rhabditina</taxon>
        <taxon>Rhabditomorpha</taxon>
        <taxon>Rhabditoidea</taxon>
        <taxon>Rhabditidae</taxon>
        <taxon>Peloderinae</taxon>
        <taxon>Caenorhabditis</taxon>
    </lineage>
</organism>
<comment type="catalytic activity">
    <reaction evidence="9">
        <text>L-tyrosyl-[protein] + ATP = O-phospho-L-tyrosyl-[protein] + ADP + H(+)</text>
        <dbReference type="Rhea" id="RHEA:10596"/>
        <dbReference type="Rhea" id="RHEA-COMP:10136"/>
        <dbReference type="Rhea" id="RHEA-COMP:20101"/>
        <dbReference type="ChEBI" id="CHEBI:15378"/>
        <dbReference type="ChEBI" id="CHEBI:30616"/>
        <dbReference type="ChEBI" id="CHEBI:46858"/>
        <dbReference type="ChEBI" id="CHEBI:61978"/>
        <dbReference type="ChEBI" id="CHEBI:456216"/>
        <dbReference type="EC" id="2.7.10.1"/>
    </reaction>
</comment>
<evidence type="ECO:0000256" key="1">
    <source>
        <dbReference type="ARBA" id="ARBA00004308"/>
    </source>
</evidence>
<evidence type="ECO:0000256" key="6">
    <source>
        <dbReference type="ARBA" id="ARBA00022840"/>
    </source>
</evidence>
<proteinExistence type="predicted"/>
<dbReference type="InParanoid" id="G0NMR8"/>
<dbReference type="GO" id="GO:0048680">
    <property type="term" value="P:positive regulation of axon regeneration"/>
    <property type="evidence" value="ECO:0007669"/>
    <property type="project" value="UniProtKB-ARBA"/>
</dbReference>
<dbReference type="PANTHER" id="PTHR24416">
    <property type="entry name" value="TYROSINE-PROTEIN KINASE RECEPTOR"/>
    <property type="match status" value="1"/>
</dbReference>
<evidence type="ECO:0000256" key="9">
    <source>
        <dbReference type="ARBA" id="ARBA00051243"/>
    </source>
</evidence>
<dbReference type="Pfam" id="PF07714">
    <property type="entry name" value="PK_Tyr_Ser-Thr"/>
    <property type="match status" value="1"/>
</dbReference>
<dbReference type="AlphaFoldDB" id="G0NMR8"/>
<dbReference type="PANTHER" id="PTHR24416:SF503">
    <property type="entry name" value="PROTEIN KINASE DOMAIN-CONTAINING PROTEIN-RELATED"/>
    <property type="match status" value="1"/>
</dbReference>
<evidence type="ECO:0000256" key="2">
    <source>
        <dbReference type="ARBA" id="ARBA00011902"/>
    </source>
</evidence>
<evidence type="ECO:0000256" key="7">
    <source>
        <dbReference type="ARBA" id="ARBA00023136"/>
    </source>
</evidence>
<dbReference type="Proteomes" id="UP000008068">
    <property type="component" value="Unassembled WGS sequence"/>
</dbReference>
<dbReference type="GO" id="GO:0043235">
    <property type="term" value="C:receptor complex"/>
    <property type="evidence" value="ECO:0007669"/>
    <property type="project" value="TreeGrafter"/>
</dbReference>
<dbReference type="OrthoDB" id="5816848at2759"/>
<evidence type="ECO:0000256" key="8">
    <source>
        <dbReference type="ARBA" id="ARBA00023137"/>
    </source>
</evidence>
<evidence type="ECO:0000256" key="5">
    <source>
        <dbReference type="ARBA" id="ARBA00022777"/>
    </source>
</evidence>
<gene>
    <name evidence="11" type="ORF">CAEBREN_10578</name>
</gene>
<feature type="domain" description="Protein kinase" evidence="10">
    <location>
        <begin position="1"/>
        <end position="199"/>
    </location>
</feature>
<dbReference type="STRING" id="135651.G0NMR8"/>
<dbReference type="PRINTS" id="PR00109">
    <property type="entry name" value="TYRKINASE"/>
</dbReference>
<protein>
    <recommendedName>
        <fullName evidence="2">receptor protein-tyrosine kinase</fullName>
        <ecNumber evidence="2">2.7.10.1</ecNumber>
    </recommendedName>
</protein>
<dbReference type="InterPro" id="IPR011009">
    <property type="entry name" value="Kinase-like_dom_sf"/>
</dbReference>
<dbReference type="InterPro" id="IPR000719">
    <property type="entry name" value="Prot_kinase_dom"/>
</dbReference>
<dbReference type="OMA" id="RNSHEHE"/>
<sequence>MFETNNSESSGSIENVDEQNGFYNVDYPEISEEFEPISFVDLLAFAYQIANGMRHLTSMSYVHRQLALRNVYISHDKTIRIGELGLARRHGNNEYYRIMNKAVPLPFHWMAPETFKDHKFTEKSDVWSFAVCLWELFTLGRVPYEGLADVLTFLNEGKRLEKPEFCSEATYNLMRSCWELDASKRPCFSHCVTFFEEQLKKQDTEVFADLFQKLEIVSLHQEQLQDWTNGSNFDNDSGDSV</sequence>
<dbReference type="GO" id="GO:0005524">
    <property type="term" value="F:ATP binding"/>
    <property type="evidence" value="ECO:0007669"/>
    <property type="project" value="UniProtKB-KW"/>
</dbReference>
<dbReference type="GO" id="GO:0007169">
    <property type="term" value="P:cell surface receptor protein tyrosine kinase signaling pathway"/>
    <property type="evidence" value="ECO:0007669"/>
    <property type="project" value="TreeGrafter"/>
</dbReference>
<name>G0NMR8_CAEBE</name>
<dbReference type="GO" id="GO:0061564">
    <property type="term" value="P:axon development"/>
    <property type="evidence" value="ECO:0007669"/>
    <property type="project" value="UniProtKB-ARBA"/>
</dbReference>
<dbReference type="GO" id="GO:0004714">
    <property type="term" value="F:transmembrane receptor protein tyrosine kinase activity"/>
    <property type="evidence" value="ECO:0007669"/>
    <property type="project" value="UniProtKB-EC"/>
</dbReference>
<keyword evidence="4" id="KW-0547">Nucleotide-binding</keyword>
<evidence type="ECO:0000259" key="10">
    <source>
        <dbReference type="PROSITE" id="PS50011"/>
    </source>
</evidence>
<evidence type="ECO:0000256" key="4">
    <source>
        <dbReference type="ARBA" id="ARBA00022741"/>
    </source>
</evidence>
<dbReference type="CDD" id="cd00192">
    <property type="entry name" value="PTKc"/>
    <property type="match status" value="1"/>
</dbReference>
<keyword evidence="5" id="KW-0418">Kinase</keyword>
<dbReference type="PROSITE" id="PS50011">
    <property type="entry name" value="PROTEIN_KINASE_DOM"/>
    <property type="match status" value="1"/>
</dbReference>
<evidence type="ECO:0000313" key="11">
    <source>
        <dbReference type="EMBL" id="EGT34369.1"/>
    </source>
</evidence>
<evidence type="ECO:0000313" key="12">
    <source>
        <dbReference type="Proteomes" id="UP000008068"/>
    </source>
</evidence>